<dbReference type="PANTHER" id="PTHR44757:SF2">
    <property type="entry name" value="BIOFILM ARCHITECTURE MAINTENANCE PROTEIN MBAA"/>
    <property type="match status" value="1"/>
</dbReference>
<name>A0ABW0GEW7_9PROT</name>
<dbReference type="CDD" id="cd00130">
    <property type="entry name" value="PAS"/>
    <property type="match status" value="1"/>
</dbReference>
<dbReference type="NCBIfam" id="TIGR00229">
    <property type="entry name" value="sensory_box"/>
    <property type="match status" value="2"/>
</dbReference>
<evidence type="ECO:0000259" key="1">
    <source>
        <dbReference type="PROSITE" id="PS50112"/>
    </source>
</evidence>
<organism evidence="3 4">
    <name type="scientific">Azospirillum himalayense</name>
    <dbReference type="NCBI Taxonomy" id="654847"/>
    <lineage>
        <taxon>Bacteria</taxon>
        <taxon>Pseudomonadati</taxon>
        <taxon>Pseudomonadota</taxon>
        <taxon>Alphaproteobacteria</taxon>
        <taxon>Rhodospirillales</taxon>
        <taxon>Azospirillaceae</taxon>
        <taxon>Azospirillum</taxon>
    </lineage>
</organism>
<dbReference type="InterPro" id="IPR000014">
    <property type="entry name" value="PAS"/>
</dbReference>
<gene>
    <name evidence="3" type="ORF">ACFPMG_31800</name>
</gene>
<feature type="domain" description="PAC" evidence="2">
    <location>
        <begin position="52"/>
        <end position="104"/>
    </location>
</feature>
<dbReference type="Proteomes" id="UP001596166">
    <property type="component" value="Unassembled WGS sequence"/>
</dbReference>
<dbReference type="SUPFAM" id="SSF55785">
    <property type="entry name" value="PYP-like sensor domain (PAS domain)"/>
    <property type="match status" value="2"/>
</dbReference>
<dbReference type="EMBL" id="JBHSLC010000116">
    <property type="protein sequence ID" value="MFC5359590.1"/>
    <property type="molecule type" value="Genomic_DNA"/>
</dbReference>
<comment type="caution">
    <text evidence="3">The sequence shown here is derived from an EMBL/GenBank/DDBJ whole genome shotgun (WGS) entry which is preliminary data.</text>
</comment>
<accession>A0ABW0GEW7</accession>
<evidence type="ECO:0000313" key="4">
    <source>
        <dbReference type="Proteomes" id="UP001596166"/>
    </source>
</evidence>
<dbReference type="InterPro" id="IPR052155">
    <property type="entry name" value="Biofilm_reg_signaling"/>
</dbReference>
<dbReference type="InterPro" id="IPR013767">
    <property type="entry name" value="PAS_fold"/>
</dbReference>
<evidence type="ECO:0000259" key="2">
    <source>
        <dbReference type="PROSITE" id="PS50113"/>
    </source>
</evidence>
<sequence>MLRRRVRSLCRIDPRPELYRGRRCEDIAQRNAGDGAHREEHRRTLEDRQPFRDFKFAVRGPDGDTRIRSLSGKPVFDDLGGFTGYRGSGSDVTERRRAERSLTDSEQRYRAMFAAVGQPIVVTDQNAVITGFNPAAEALFGYHEAEMIGRNVSALMPDGHIGDHDRLFRDYQSSGRSSPSGVIREVPVQRADGALVPTEIALPTSRRP</sequence>
<evidence type="ECO:0000313" key="3">
    <source>
        <dbReference type="EMBL" id="MFC5359590.1"/>
    </source>
</evidence>
<reference evidence="4" key="1">
    <citation type="journal article" date="2019" name="Int. J. Syst. Evol. Microbiol.">
        <title>The Global Catalogue of Microorganisms (GCM) 10K type strain sequencing project: providing services to taxonomists for standard genome sequencing and annotation.</title>
        <authorList>
            <consortium name="The Broad Institute Genomics Platform"/>
            <consortium name="The Broad Institute Genome Sequencing Center for Infectious Disease"/>
            <person name="Wu L."/>
            <person name="Ma J."/>
        </authorList>
    </citation>
    <scope>NUCLEOTIDE SEQUENCE [LARGE SCALE GENOMIC DNA]</scope>
    <source>
        <strain evidence="4">CCUG 58760</strain>
    </source>
</reference>
<protein>
    <submittedName>
        <fullName evidence="3">PAS domain-containing protein</fullName>
    </submittedName>
</protein>
<feature type="domain" description="PAS" evidence="1">
    <location>
        <begin position="105"/>
        <end position="158"/>
    </location>
</feature>
<dbReference type="InterPro" id="IPR035965">
    <property type="entry name" value="PAS-like_dom_sf"/>
</dbReference>
<proteinExistence type="predicted"/>
<dbReference type="Gene3D" id="3.30.450.20">
    <property type="entry name" value="PAS domain"/>
    <property type="match status" value="2"/>
</dbReference>
<dbReference type="RefSeq" id="WP_376999746.1">
    <property type="nucleotide sequence ID" value="NZ_JBHSLC010000116.1"/>
</dbReference>
<keyword evidence="4" id="KW-1185">Reference proteome</keyword>
<dbReference type="SMART" id="SM00091">
    <property type="entry name" value="PAS"/>
    <property type="match status" value="1"/>
</dbReference>
<dbReference type="PROSITE" id="PS50112">
    <property type="entry name" value="PAS"/>
    <property type="match status" value="1"/>
</dbReference>
<dbReference type="InterPro" id="IPR000700">
    <property type="entry name" value="PAS-assoc_C"/>
</dbReference>
<dbReference type="PANTHER" id="PTHR44757">
    <property type="entry name" value="DIGUANYLATE CYCLASE DGCP"/>
    <property type="match status" value="1"/>
</dbReference>
<dbReference type="Pfam" id="PF00989">
    <property type="entry name" value="PAS"/>
    <property type="match status" value="1"/>
</dbReference>
<dbReference type="Pfam" id="PF13426">
    <property type="entry name" value="PAS_9"/>
    <property type="match status" value="1"/>
</dbReference>
<dbReference type="PROSITE" id="PS50113">
    <property type="entry name" value="PAC"/>
    <property type="match status" value="1"/>
</dbReference>